<protein>
    <submittedName>
        <fullName evidence="5">MFS domain-containing protein</fullName>
    </submittedName>
</protein>
<organism evidence="4 5">
    <name type="scientific">Toxocara canis</name>
    <name type="common">Canine roundworm</name>
    <dbReference type="NCBI Taxonomy" id="6265"/>
    <lineage>
        <taxon>Eukaryota</taxon>
        <taxon>Metazoa</taxon>
        <taxon>Ecdysozoa</taxon>
        <taxon>Nematoda</taxon>
        <taxon>Chromadorea</taxon>
        <taxon>Rhabditida</taxon>
        <taxon>Spirurina</taxon>
        <taxon>Ascaridomorpha</taxon>
        <taxon>Ascaridoidea</taxon>
        <taxon>Toxocaridae</taxon>
        <taxon>Toxocara</taxon>
    </lineage>
</organism>
<proteinExistence type="predicted"/>
<evidence type="ECO:0000313" key="5">
    <source>
        <dbReference type="WBParaSite" id="TCNE_0000409401-mRNA-1"/>
    </source>
</evidence>
<dbReference type="Proteomes" id="UP000050794">
    <property type="component" value="Unassembled WGS sequence"/>
</dbReference>
<dbReference type="InterPro" id="IPR004156">
    <property type="entry name" value="OATP"/>
</dbReference>
<feature type="transmembrane region" description="Helical" evidence="2">
    <location>
        <begin position="9"/>
        <end position="34"/>
    </location>
</feature>
<dbReference type="GO" id="GO:0015347">
    <property type="term" value="F:sodium-independent organic anion transmembrane transporter activity"/>
    <property type="evidence" value="ECO:0007669"/>
    <property type="project" value="TreeGrafter"/>
</dbReference>
<evidence type="ECO:0000313" key="4">
    <source>
        <dbReference type="Proteomes" id="UP000050794"/>
    </source>
</evidence>
<accession>A0A183U6H4</accession>
<gene>
    <name evidence="3" type="ORF">TCNE_LOCUS4094</name>
</gene>
<dbReference type="EMBL" id="UYWY01006246">
    <property type="protein sequence ID" value="VDM29811.1"/>
    <property type="molecule type" value="Genomic_DNA"/>
</dbReference>
<reference evidence="5" key="1">
    <citation type="submission" date="2016-06" db="UniProtKB">
        <authorList>
            <consortium name="WormBaseParasite"/>
        </authorList>
    </citation>
    <scope>IDENTIFICATION</scope>
</reference>
<dbReference type="PANTHER" id="PTHR11388">
    <property type="entry name" value="ORGANIC ANION TRANSPORTER"/>
    <property type="match status" value="1"/>
</dbReference>
<evidence type="ECO:0000256" key="1">
    <source>
        <dbReference type="ARBA" id="ARBA00023157"/>
    </source>
</evidence>
<keyword evidence="2" id="KW-1133">Transmembrane helix</keyword>
<sequence>MLQPGTFRYVFMFCLAHFLHGIGATPLFTLGVSYIDENVGPALSSLYLGVFYAFAIFGPAFGFLMSSSFLRYHTDFLQPEHQFAYVFIYDSFIRFYTTHACIVGVYCC</sequence>
<dbReference type="Pfam" id="PF03137">
    <property type="entry name" value="OATP"/>
    <property type="match status" value="1"/>
</dbReference>
<keyword evidence="2" id="KW-0472">Membrane</keyword>
<keyword evidence="1" id="KW-1015">Disulfide bond</keyword>
<dbReference type="WBParaSite" id="TCNE_0000409401-mRNA-1">
    <property type="protein sequence ID" value="TCNE_0000409401-mRNA-1"/>
    <property type="gene ID" value="TCNE_0000409401"/>
</dbReference>
<evidence type="ECO:0000313" key="3">
    <source>
        <dbReference type="EMBL" id="VDM29811.1"/>
    </source>
</evidence>
<reference evidence="3 4" key="2">
    <citation type="submission" date="2018-11" db="EMBL/GenBank/DDBJ databases">
        <authorList>
            <consortium name="Pathogen Informatics"/>
        </authorList>
    </citation>
    <scope>NUCLEOTIDE SEQUENCE [LARGE SCALE GENOMIC DNA]</scope>
</reference>
<dbReference type="PANTHER" id="PTHR11388:SF151">
    <property type="entry name" value="SOLUTE CARRIER ORGANIC ANION TRANSPORTER FAMILY MEMBER"/>
    <property type="match status" value="1"/>
</dbReference>
<dbReference type="InterPro" id="IPR036259">
    <property type="entry name" value="MFS_trans_sf"/>
</dbReference>
<dbReference type="GO" id="GO:0043252">
    <property type="term" value="P:sodium-independent organic anion transport"/>
    <property type="evidence" value="ECO:0007669"/>
    <property type="project" value="TreeGrafter"/>
</dbReference>
<dbReference type="SUPFAM" id="SSF103473">
    <property type="entry name" value="MFS general substrate transporter"/>
    <property type="match status" value="1"/>
</dbReference>
<evidence type="ECO:0000256" key="2">
    <source>
        <dbReference type="SAM" id="Phobius"/>
    </source>
</evidence>
<dbReference type="AlphaFoldDB" id="A0A183U6H4"/>
<dbReference type="Gene3D" id="1.20.1250.20">
    <property type="entry name" value="MFS general substrate transporter like domains"/>
    <property type="match status" value="1"/>
</dbReference>
<dbReference type="GO" id="GO:0016323">
    <property type="term" value="C:basolateral plasma membrane"/>
    <property type="evidence" value="ECO:0007669"/>
    <property type="project" value="TreeGrafter"/>
</dbReference>
<name>A0A183U6H4_TOXCA</name>
<feature type="transmembrane region" description="Helical" evidence="2">
    <location>
        <begin position="46"/>
        <end position="64"/>
    </location>
</feature>
<keyword evidence="4" id="KW-1185">Reference proteome</keyword>
<keyword evidence="2" id="KW-0812">Transmembrane</keyword>